<accession>A0A7S9XDR1</accession>
<gene>
    <name evidence="1" type="ORF">SIPHO4S_00055</name>
</gene>
<reference evidence="1 2" key="1">
    <citation type="submission" date="2020-10" db="EMBL/GenBank/DDBJ databases">
        <authorList>
            <person name="Dukhno E.A."/>
            <person name="Kornienko N.O."/>
            <person name="Shybanov S.R."/>
            <person name="Kharina A.V."/>
            <person name="Budzanivska I.G."/>
        </authorList>
    </citation>
    <scope>NUCLEOTIDE SEQUENCE [LARGE SCALE GENOMIC DNA]</scope>
</reference>
<evidence type="ECO:0000313" key="1">
    <source>
        <dbReference type="EMBL" id="QPI13751.1"/>
    </source>
</evidence>
<organism evidence="1 2">
    <name type="scientific">Serratia phage Tsm2</name>
    <dbReference type="NCBI Taxonomy" id="2787014"/>
    <lineage>
        <taxon>Viruses</taxon>
        <taxon>Duplodnaviria</taxon>
        <taxon>Heunggongvirae</taxon>
        <taxon>Uroviricota</taxon>
        <taxon>Caudoviricetes</taxon>
        <taxon>Sarkviridae</taxon>
        <taxon>Otakuvirus</taxon>
        <taxon>Otakuvirus Tsm2</taxon>
    </lineage>
</organism>
<proteinExistence type="predicted"/>
<dbReference type="EMBL" id="MW082583">
    <property type="protein sequence ID" value="QPI13751.1"/>
    <property type="molecule type" value="Genomic_DNA"/>
</dbReference>
<evidence type="ECO:0000313" key="2">
    <source>
        <dbReference type="Proteomes" id="UP000595016"/>
    </source>
</evidence>
<protein>
    <submittedName>
        <fullName evidence="1">Uncharacterized protein</fullName>
    </submittedName>
</protein>
<name>A0A7S9XDR1_9CAUD</name>
<keyword evidence="2" id="KW-1185">Reference proteome</keyword>
<dbReference type="Proteomes" id="UP000595016">
    <property type="component" value="Segment"/>
</dbReference>
<sequence length="60" mass="6775">MQWMLLVITVYANGGMKYHEPTAFYSKKACVNAQKQLKEMTPHNATVTLITNCVTRGRGE</sequence>